<sequence>MLSPYVREARAEDVPVLLPLMRELARFEDYLENFAVDEEQLTARAFAPEPQCRIFVAETSDRLLGYAVIQELTFTYDLRPTVRLKELYVASDARSQGLGEQLLAAVARWAKTRGAGRLKWDVLAGNQKAERFYRRLGGQPDTKWIAYTMDHSALAALAEHHCAADCTANAAPA</sequence>
<dbReference type="PANTHER" id="PTHR10545">
    <property type="entry name" value="DIAMINE N-ACETYLTRANSFERASE"/>
    <property type="match status" value="1"/>
</dbReference>
<dbReference type="OrthoDB" id="9805924at2"/>
<dbReference type="CDD" id="cd04301">
    <property type="entry name" value="NAT_SF"/>
    <property type="match status" value="1"/>
</dbReference>
<keyword evidence="6" id="KW-1185">Reference proteome</keyword>
<evidence type="ECO:0000256" key="3">
    <source>
        <dbReference type="ARBA" id="ARBA00023315"/>
    </source>
</evidence>
<gene>
    <name evidence="5" type="ORF">SAMN05216213_103117</name>
</gene>
<dbReference type="GO" id="GO:0005840">
    <property type="term" value="C:ribosome"/>
    <property type="evidence" value="ECO:0007669"/>
    <property type="project" value="UniProtKB-KW"/>
</dbReference>
<dbReference type="AlphaFoldDB" id="A0A1H0QXM6"/>
<accession>A0A1H0QXM6</accession>
<dbReference type="FunFam" id="3.40.630.30:FF:000064">
    <property type="entry name" value="GNAT family acetyltransferase"/>
    <property type="match status" value="1"/>
</dbReference>
<name>A0A1H0QXM6_9GAMM</name>
<evidence type="ECO:0000259" key="4">
    <source>
        <dbReference type="PROSITE" id="PS51186"/>
    </source>
</evidence>
<dbReference type="GO" id="GO:0008080">
    <property type="term" value="F:N-acetyltransferase activity"/>
    <property type="evidence" value="ECO:0007669"/>
    <property type="project" value="TreeGrafter"/>
</dbReference>
<comment type="similarity">
    <text evidence="1">Belongs to the acetyltransferase family.</text>
</comment>
<evidence type="ECO:0000313" key="5">
    <source>
        <dbReference type="EMBL" id="SDP21639.1"/>
    </source>
</evidence>
<keyword evidence="3" id="KW-0012">Acyltransferase</keyword>
<dbReference type="Pfam" id="PF00583">
    <property type="entry name" value="Acetyltransf_1"/>
    <property type="match status" value="1"/>
</dbReference>
<protein>
    <submittedName>
        <fullName evidence="5">Ribosomal protein S18 acetylase RimI</fullName>
    </submittedName>
</protein>
<keyword evidence="5" id="KW-0687">Ribonucleoprotein</keyword>
<dbReference type="Proteomes" id="UP000199460">
    <property type="component" value="Unassembled WGS sequence"/>
</dbReference>
<evidence type="ECO:0000256" key="2">
    <source>
        <dbReference type="ARBA" id="ARBA00022679"/>
    </source>
</evidence>
<evidence type="ECO:0000256" key="1">
    <source>
        <dbReference type="ARBA" id="ARBA00008694"/>
    </source>
</evidence>
<reference evidence="6" key="1">
    <citation type="submission" date="2016-10" db="EMBL/GenBank/DDBJ databases">
        <authorList>
            <person name="Varghese N."/>
            <person name="Submissions S."/>
        </authorList>
    </citation>
    <scope>NUCLEOTIDE SEQUENCE [LARGE SCALE GENOMIC DNA]</scope>
    <source>
        <strain evidence="6">JCM 18416</strain>
    </source>
</reference>
<keyword evidence="2" id="KW-0808">Transferase</keyword>
<dbReference type="InterPro" id="IPR051016">
    <property type="entry name" value="Diverse_Substrate_AcTransf"/>
</dbReference>
<organism evidence="5 6">
    <name type="scientific">Ectopseudomonas guguanensis</name>
    <dbReference type="NCBI Taxonomy" id="1198456"/>
    <lineage>
        <taxon>Bacteria</taxon>
        <taxon>Pseudomonadati</taxon>
        <taxon>Pseudomonadota</taxon>
        <taxon>Gammaproteobacteria</taxon>
        <taxon>Pseudomonadales</taxon>
        <taxon>Pseudomonadaceae</taxon>
        <taxon>Ectopseudomonas</taxon>
    </lineage>
</organism>
<dbReference type="PROSITE" id="PS51186">
    <property type="entry name" value="GNAT"/>
    <property type="match status" value="1"/>
</dbReference>
<dbReference type="InterPro" id="IPR000182">
    <property type="entry name" value="GNAT_dom"/>
</dbReference>
<feature type="domain" description="N-acetyltransferase" evidence="4">
    <location>
        <begin position="4"/>
        <end position="154"/>
    </location>
</feature>
<evidence type="ECO:0000313" key="6">
    <source>
        <dbReference type="Proteomes" id="UP000199460"/>
    </source>
</evidence>
<dbReference type="EMBL" id="FNJJ01000003">
    <property type="protein sequence ID" value="SDP21639.1"/>
    <property type="molecule type" value="Genomic_DNA"/>
</dbReference>
<dbReference type="InterPro" id="IPR016181">
    <property type="entry name" value="Acyl_CoA_acyltransferase"/>
</dbReference>
<dbReference type="GeneID" id="300930807"/>
<dbReference type="RefSeq" id="WP_090428374.1">
    <property type="nucleotide sequence ID" value="NZ_FNJJ01000003.1"/>
</dbReference>
<dbReference type="Gene3D" id="3.40.630.30">
    <property type="match status" value="1"/>
</dbReference>
<dbReference type="SUPFAM" id="SSF55729">
    <property type="entry name" value="Acyl-CoA N-acyltransferases (Nat)"/>
    <property type="match status" value="1"/>
</dbReference>
<proteinExistence type="inferred from homology"/>
<dbReference type="PANTHER" id="PTHR10545:SF29">
    <property type="entry name" value="GH14572P-RELATED"/>
    <property type="match status" value="1"/>
</dbReference>
<keyword evidence="5" id="KW-0689">Ribosomal protein</keyword>